<sequence>MFHDIHIHREYVNADGGSPFKGGSPSAFKEQFKQSNMPVSEQYKAPFYPGNSYHITFRSIDGLILFHDLENHDFFLQRFTYFLQPVLSCLAYCLLKNHAHFIVHINDRKNILDSLGFIVEEKKTMAMKKFINDPENEGLIDELVERQINNFMISYVNALNKALSRKGSLFQSPFRRVQIEGDAHLQQAIIYTNANAQKHGIVRDFKEHRYTSYHDVVADVSSVVDIAAIGRFFRGKEHFIKEHEIHVQRYYKGED</sequence>
<evidence type="ECO:0000313" key="2">
    <source>
        <dbReference type="EMBL" id="AXY77401.1"/>
    </source>
</evidence>
<dbReference type="Proteomes" id="UP000263900">
    <property type="component" value="Chromosome"/>
</dbReference>
<dbReference type="SUPFAM" id="SSF143422">
    <property type="entry name" value="Transposase IS200-like"/>
    <property type="match status" value="1"/>
</dbReference>
<dbReference type="GO" id="GO:0003677">
    <property type="term" value="F:DNA binding"/>
    <property type="evidence" value="ECO:0007669"/>
    <property type="project" value="InterPro"/>
</dbReference>
<protein>
    <recommendedName>
        <fullName evidence="1">Transposase IS200-like domain-containing protein</fullName>
    </recommendedName>
</protein>
<gene>
    <name evidence="2" type="ORF">D3H65_26980</name>
</gene>
<dbReference type="SMART" id="SM01321">
    <property type="entry name" value="Y1_Tnp"/>
    <property type="match status" value="1"/>
</dbReference>
<evidence type="ECO:0000313" key="3">
    <source>
        <dbReference type="Proteomes" id="UP000263900"/>
    </source>
</evidence>
<dbReference type="PANTHER" id="PTHR34322:SF2">
    <property type="entry name" value="TRANSPOSASE IS200-LIKE DOMAIN-CONTAINING PROTEIN"/>
    <property type="match status" value="1"/>
</dbReference>
<dbReference type="GO" id="GO:0006313">
    <property type="term" value="P:DNA transposition"/>
    <property type="evidence" value="ECO:0007669"/>
    <property type="project" value="InterPro"/>
</dbReference>
<dbReference type="GO" id="GO:0004803">
    <property type="term" value="F:transposase activity"/>
    <property type="evidence" value="ECO:0007669"/>
    <property type="project" value="InterPro"/>
</dbReference>
<proteinExistence type="predicted"/>
<dbReference type="Gene3D" id="3.30.70.1290">
    <property type="entry name" value="Transposase IS200-like"/>
    <property type="match status" value="1"/>
</dbReference>
<reference evidence="2 3" key="1">
    <citation type="submission" date="2018-09" db="EMBL/GenBank/DDBJ databases">
        <title>Genome sequencing of strain 6GH32-13.</title>
        <authorList>
            <person name="Weon H.-Y."/>
            <person name="Heo J."/>
            <person name="Kwon S.-W."/>
        </authorList>
    </citation>
    <scope>NUCLEOTIDE SEQUENCE [LARGE SCALE GENOMIC DNA]</scope>
    <source>
        <strain evidence="2 3">5GH32-13</strain>
    </source>
</reference>
<evidence type="ECO:0000259" key="1">
    <source>
        <dbReference type="SMART" id="SM01321"/>
    </source>
</evidence>
<name>A0A3B7N5R3_9BACT</name>
<accession>A0A3B7N5R3</accession>
<dbReference type="KEGG" id="pseg:D3H65_26980"/>
<dbReference type="OrthoDB" id="9788881at2"/>
<feature type="domain" description="Transposase IS200-like" evidence="1">
    <location>
        <begin position="48"/>
        <end position="195"/>
    </location>
</feature>
<dbReference type="EMBL" id="CP032157">
    <property type="protein sequence ID" value="AXY77401.1"/>
    <property type="molecule type" value="Genomic_DNA"/>
</dbReference>
<organism evidence="2 3">
    <name type="scientific">Paraflavitalea soli</name>
    <dbReference type="NCBI Taxonomy" id="2315862"/>
    <lineage>
        <taxon>Bacteria</taxon>
        <taxon>Pseudomonadati</taxon>
        <taxon>Bacteroidota</taxon>
        <taxon>Chitinophagia</taxon>
        <taxon>Chitinophagales</taxon>
        <taxon>Chitinophagaceae</taxon>
        <taxon>Paraflavitalea</taxon>
    </lineage>
</organism>
<keyword evidence="3" id="KW-1185">Reference proteome</keyword>
<dbReference type="AlphaFoldDB" id="A0A3B7N5R3"/>
<dbReference type="InterPro" id="IPR002686">
    <property type="entry name" value="Transposase_17"/>
</dbReference>
<dbReference type="InterPro" id="IPR036515">
    <property type="entry name" value="Transposase_17_sf"/>
</dbReference>
<dbReference type="PANTHER" id="PTHR34322">
    <property type="entry name" value="TRANSPOSASE, Y1_TNP DOMAIN-CONTAINING"/>
    <property type="match status" value="1"/>
</dbReference>